<dbReference type="Gene3D" id="3.30.300.20">
    <property type="match status" value="1"/>
</dbReference>
<evidence type="ECO:0000313" key="12">
    <source>
        <dbReference type="EMBL" id="SEH94376.1"/>
    </source>
</evidence>
<dbReference type="InterPro" id="IPR005225">
    <property type="entry name" value="Small_GTP-bd"/>
</dbReference>
<comment type="function">
    <text evidence="8 10">GTPase that plays an essential role in the late steps of ribosome biogenesis.</text>
</comment>
<evidence type="ECO:0000256" key="5">
    <source>
        <dbReference type="ARBA" id="ARBA00022741"/>
    </source>
</evidence>
<dbReference type="GO" id="GO:0042254">
    <property type="term" value="P:ribosome biogenesis"/>
    <property type="evidence" value="ECO:0007669"/>
    <property type="project" value="UniProtKB-KW"/>
</dbReference>
<feature type="binding site" evidence="8">
    <location>
        <begin position="334"/>
        <end position="337"/>
    </location>
    <ligand>
        <name>GTP</name>
        <dbReference type="ChEBI" id="CHEBI:37565"/>
        <label>2</label>
    </ligand>
</feature>
<evidence type="ECO:0000256" key="10">
    <source>
        <dbReference type="RuleBase" id="RU004481"/>
    </source>
</evidence>
<evidence type="ECO:0000256" key="4">
    <source>
        <dbReference type="ARBA" id="ARBA00022737"/>
    </source>
</evidence>
<dbReference type="NCBIfam" id="TIGR03594">
    <property type="entry name" value="GTPase_EngA"/>
    <property type="match status" value="1"/>
</dbReference>
<protein>
    <recommendedName>
        <fullName evidence="2 8">GTPase Der</fullName>
    </recommendedName>
    <alternativeName>
        <fullName evidence="7 8">GTP-binding protein EngA</fullName>
    </alternativeName>
</protein>
<accession>A0A1H6LZR8</accession>
<dbReference type="Proteomes" id="UP000176204">
    <property type="component" value="Chromosome I"/>
</dbReference>
<keyword evidence="5 8" id="KW-0547">Nucleotide-binding</keyword>
<dbReference type="Pfam" id="PF01926">
    <property type="entry name" value="MMR_HSR1"/>
    <property type="match status" value="2"/>
</dbReference>
<dbReference type="GO" id="GO:0043022">
    <property type="term" value="F:ribosome binding"/>
    <property type="evidence" value="ECO:0007669"/>
    <property type="project" value="TreeGrafter"/>
</dbReference>
<dbReference type="STRING" id="1679444.PYTT_1943"/>
<dbReference type="FunFam" id="3.40.50.300:FF:000040">
    <property type="entry name" value="GTPase Der"/>
    <property type="match status" value="1"/>
</dbReference>
<dbReference type="HAMAP" id="MF_00195">
    <property type="entry name" value="GTPase_Der"/>
    <property type="match status" value="1"/>
</dbReference>
<feature type="binding site" evidence="8">
    <location>
        <begin position="28"/>
        <end position="35"/>
    </location>
    <ligand>
        <name>GTP</name>
        <dbReference type="ChEBI" id="CHEBI:37565"/>
        <label>1</label>
    </ligand>
</feature>
<evidence type="ECO:0000256" key="6">
    <source>
        <dbReference type="ARBA" id="ARBA00023134"/>
    </source>
</evidence>
<feature type="binding site" evidence="8">
    <location>
        <begin position="269"/>
        <end position="273"/>
    </location>
    <ligand>
        <name>GTP</name>
        <dbReference type="ChEBI" id="CHEBI:37565"/>
        <label>2</label>
    </ligand>
</feature>
<dbReference type="PANTHER" id="PTHR43834:SF6">
    <property type="entry name" value="GTPASE DER"/>
    <property type="match status" value="1"/>
</dbReference>
<keyword evidence="4 10" id="KW-0677">Repeat</keyword>
<feature type="binding site" evidence="8">
    <location>
        <begin position="75"/>
        <end position="79"/>
    </location>
    <ligand>
        <name>GTP</name>
        <dbReference type="ChEBI" id="CHEBI:37565"/>
        <label>1</label>
    </ligand>
</feature>
<dbReference type="NCBIfam" id="TIGR00231">
    <property type="entry name" value="small_GTP"/>
    <property type="match status" value="2"/>
</dbReference>
<dbReference type="PROSITE" id="PS51712">
    <property type="entry name" value="G_ENGA"/>
    <property type="match status" value="1"/>
</dbReference>
<dbReference type="PANTHER" id="PTHR43834">
    <property type="entry name" value="GTPASE DER"/>
    <property type="match status" value="1"/>
</dbReference>
<keyword evidence="13" id="KW-1185">Reference proteome</keyword>
<evidence type="ECO:0000313" key="13">
    <source>
        <dbReference type="Proteomes" id="UP000176204"/>
    </source>
</evidence>
<dbReference type="GO" id="GO:0005525">
    <property type="term" value="F:GTP binding"/>
    <property type="evidence" value="ECO:0007669"/>
    <property type="project" value="UniProtKB-UniRule"/>
</dbReference>
<sequence length="490" mass="54759">MAWFCVFLRLELWYHLHMSSTPTIAIVGRPNVGKSAIFNRMVGRRIAIVHDQPGVTRDRLSAPCRLTDYACHVMDTGGIGSDLEDGFTEQVAREADMALASADLIMFVVDSRDHLTPVDISIAERLRRAEVPVLLVLNKADHEKQDLNLGEFAGLGFKDEIFLSAAHGRGFHDLTQYLNGYLKKLGAAPVDAEEVMDADEMQEEEAREEVNADSPVRVAIVGRPNAGKSSLVNAILRDDRTIVSDVAGTTRDAIDIPHEVNGKEYVFIDTAGMRPRSRRDTSVEVFSAMRSERAIRRADICLLVVDIAAGVTAQDRRIGSLIAKEGKPCLIVVNKFDLFHPSAEYKDRMEEVKEQIRSELFFLDYAPFVAVSAKEGKGIAGIFTQIEAIRKGSLDYPSTGQLNRIMQRALEANPPGMHRQLRKRLKLFYATCAVNEKYSTIPVPTYVLFVNDKRLMLDSYAQYLRNAIRQEVKGVGIPILLSPRSRVRQD</sequence>
<dbReference type="KEGG" id="agl:PYTT_1943"/>
<feature type="binding site" evidence="8">
    <location>
        <begin position="138"/>
        <end position="141"/>
    </location>
    <ligand>
        <name>GTP</name>
        <dbReference type="ChEBI" id="CHEBI:37565"/>
        <label>1</label>
    </ligand>
</feature>
<dbReference type="AlphaFoldDB" id="A0A1H6LZR8"/>
<dbReference type="InterPro" id="IPR032859">
    <property type="entry name" value="KH_dom-like"/>
</dbReference>
<evidence type="ECO:0000256" key="2">
    <source>
        <dbReference type="ARBA" id="ARBA00020953"/>
    </source>
</evidence>
<proteinExistence type="inferred from homology"/>
<dbReference type="InterPro" id="IPR006073">
    <property type="entry name" value="GTP-bd"/>
</dbReference>
<reference evidence="13" key="1">
    <citation type="submission" date="2016-09" db="EMBL/GenBank/DDBJ databases">
        <authorList>
            <person name="Koehorst J."/>
        </authorList>
    </citation>
    <scope>NUCLEOTIDE SEQUENCE [LARGE SCALE GENOMIC DNA]</scope>
</reference>
<keyword evidence="3 8" id="KW-0690">Ribosome biogenesis</keyword>
<dbReference type="CDD" id="cd01894">
    <property type="entry name" value="EngA1"/>
    <property type="match status" value="1"/>
</dbReference>
<name>A0A1H6LZR8_9BACT</name>
<dbReference type="Gene3D" id="3.40.50.300">
    <property type="entry name" value="P-loop containing nucleotide triphosphate hydrolases"/>
    <property type="match status" value="2"/>
</dbReference>
<comment type="similarity">
    <text evidence="1 8 9 10">Belongs to the TRAFAC class TrmE-Era-EngA-EngB-Septin-like GTPase superfamily. EngA (Der) GTPase family.</text>
</comment>
<evidence type="ECO:0000256" key="1">
    <source>
        <dbReference type="ARBA" id="ARBA00008279"/>
    </source>
</evidence>
<organism evidence="12 13">
    <name type="scientific">Akkermansia glycaniphila</name>
    <dbReference type="NCBI Taxonomy" id="1679444"/>
    <lineage>
        <taxon>Bacteria</taxon>
        <taxon>Pseudomonadati</taxon>
        <taxon>Verrucomicrobiota</taxon>
        <taxon>Verrucomicrobiia</taxon>
        <taxon>Verrucomicrobiales</taxon>
        <taxon>Akkermansiaceae</taxon>
        <taxon>Akkermansia</taxon>
    </lineage>
</organism>
<evidence type="ECO:0000256" key="9">
    <source>
        <dbReference type="PROSITE-ProRule" id="PRU01049"/>
    </source>
</evidence>
<evidence type="ECO:0000256" key="8">
    <source>
        <dbReference type="HAMAP-Rule" id="MF_00195"/>
    </source>
</evidence>
<dbReference type="EMBL" id="LT629973">
    <property type="protein sequence ID" value="SEH94376.1"/>
    <property type="molecule type" value="Genomic_DNA"/>
</dbReference>
<keyword evidence="6 8" id="KW-0342">GTP-binding</keyword>
<dbReference type="InterPro" id="IPR027417">
    <property type="entry name" value="P-loop_NTPase"/>
</dbReference>
<feature type="binding site" evidence="8">
    <location>
        <begin position="222"/>
        <end position="229"/>
    </location>
    <ligand>
        <name>GTP</name>
        <dbReference type="ChEBI" id="CHEBI:37565"/>
        <label>2</label>
    </ligand>
</feature>
<dbReference type="CDD" id="cd01895">
    <property type="entry name" value="EngA2"/>
    <property type="match status" value="1"/>
</dbReference>
<gene>
    <name evidence="8" type="primary">der</name>
    <name evidence="12" type="ORF">PYTT_1943</name>
</gene>
<dbReference type="PRINTS" id="PR00326">
    <property type="entry name" value="GTP1OBG"/>
</dbReference>
<dbReference type="SUPFAM" id="SSF52540">
    <property type="entry name" value="P-loop containing nucleoside triphosphate hydrolases"/>
    <property type="match status" value="2"/>
</dbReference>
<evidence type="ECO:0000256" key="7">
    <source>
        <dbReference type="ARBA" id="ARBA00032345"/>
    </source>
</evidence>
<dbReference type="InterPro" id="IPR031166">
    <property type="entry name" value="G_ENGA"/>
</dbReference>
<dbReference type="InterPro" id="IPR016484">
    <property type="entry name" value="GTPase_Der"/>
</dbReference>
<evidence type="ECO:0000256" key="3">
    <source>
        <dbReference type="ARBA" id="ARBA00022517"/>
    </source>
</evidence>
<feature type="domain" description="EngA-type G" evidence="11">
    <location>
        <begin position="216"/>
        <end position="394"/>
    </location>
</feature>
<comment type="subunit">
    <text evidence="8">Associates with the 50S ribosomal subunit.</text>
</comment>
<dbReference type="PIRSF" id="PIRSF006485">
    <property type="entry name" value="GTP-binding_EngA"/>
    <property type="match status" value="1"/>
</dbReference>
<dbReference type="InterPro" id="IPR015946">
    <property type="entry name" value="KH_dom-like_a/b"/>
</dbReference>
<evidence type="ECO:0000259" key="11">
    <source>
        <dbReference type="PROSITE" id="PS51712"/>
    </source>
</evidence>
<dbReference type="Pfam" id="PF14714">
    <property type="entry name" value="KH_dom-like"/>
    <property type="match status" value="1"/>
</dbReference>